<name>A0A4U5MVY9_STECR</name>
<dbReference type="EMBL" id="AZBU02000006">
    <property type="protein sequence ID" value="TKR73934.1"/>
    <property type="molecule type" value="Genomic_DNA"/>
</dbReference>
<dbReference type="Proteomes" id="UP000298663">
    <property type="component" value="Unassembled WGS sequence"/>
</dbReference>
<protein>
    <submittedName>
        <fullName evidence="2">Uncharacterized protein</fullName>
    </submittedName>
</protein>
<evidence type="ECO:0000313" key="2">
    <source>
        <dbReference type="EMBL" id="TKR73934.1"/>
    </source>
</evidence>
<sequence>MKNDIANGRANLAHPEKWRRSLLSISGRSLYFLARHERLLEEERELMQRGMDNTNRLLQWYSERLTSIAKRREMLNKGIVALDTSVHEQKLNFVRANITELNRRMTSLCESSERGFPTHGNLVKNQMPQPSDEASQWLHKQNRKLTEELDEKTRLVEQLQKEKRLSELRHAAPSVQPRPNNNYRHSALLERPSAYVKPAMHQQPQIYMRPIATTPVKDTLL</sequence>
<evidence type="ECO:0000313" key="3">
    <source>
        <dbReference type="Proteomes" id="UP000298663"/>
    </source>
</evidence>
<evidence type="ECO:0000256" key="1">
    <source>
        <dbReference type="SAM" id="Coils"/>
    </source>
</evidence>
<dbReference type="Pfam" id="PF11414">
    <property type="entry name" value="Suppressor_APC"/>
    <property type="match status" value="1"/>
</dbReference>
<organism evidence="2 3">
    <name type="scientific">Steinernema carpocapsae</name>
    <name type="common">Entomopathogenic nematode</name>
    <dbReference type="NCBI Taxonomy" id="34508"/>
    <lineage>
        <taxon>Eukaryota</taxon>
        <taxon>Metazoa</taxon>
        <taxon>Ecdysozoa</taxon>
        <taxon>Nematoda</taxon>
        <taxon>Chromadorea</taxon>
        <taxon>Rhabditida</taxon>
        <taxon>Tylenchina</taxon>
        <taxon>Panagrolaimomorpha</taxon>
        <taxon>Strongyloidoidea</taxon>
        <taxon>Steinernematidae</taxon>
        <taxon>Steinernema</taxon>
    </lineage>
</organism>
<feature type="coiled-coil region" evidence="1">
    <location>
        <begin position="142"/>
        <end position="169"/>
    </location>
</feature>
<dbReference type="AlphaFoldDB" id="A0A4U5MVY9"/>
<accession>A0A4U5MVY9</accession>
<dbReference type="PANTHER" id="PTHR14907">
    <property type="entry name" value="FI14130P"/>
    <property type="match status" value="1"/>
</dbReference>
<gene>
    <name evidence="2" type="ORF">L596_021177</name>
</gene>
<dbReference type="OrthoDB" id="10035013at2759"/>
<reference evidence="2 3" key="2">
    <citation type="journal article" date="2019" name="G3 (Bethesda)">
        <title>Hybrid Assembly of the Genome of the Entomopathogenic Nematode Steinernema carpocapsae Identifies the X-Chromosome.</title>
        <authorList>
            <person name="Serra L."/>
            <person name="Macchietto M."/>
            <person name="Macias-Munoz A."/>
            <person name="McGill C.J."/>
            <person name="Rodriguez I.M."/>
            <person name="Rodriguez B."/>
            <person name="Murad R."/>
            <person name="Mortazavi A."/>
        </authorList>
    </citation>
    <scope>NUCLEOTIDE SEQUENCE [LARGE SCALE GENOMIC DNA]</scope>
    <source>
        <strain evidence="2 3">ALL</strain>
    </source>
</reference>
<keyword evidence="1" id="KW-0175">Coiled coil</keyword>
<reference evidence="2 3" key="1">
    <citation type="journal article" date="2015" name="Genome Biol.">
        <title>Comparative genomics of Steinernema reveals deeply conserved gene regulatory networks.</title>
        <authorList>
            <person name="Dillman A.R."/>
            <person name="Macchietto M."/>
            <person name="Porter C.F."/>
            <person name="Rogers A."/>
            <person name="Williams B."/>
            <person name="Antoshechkin I."/>
            <person name="Lee M.M."/>
            <person name="Goodwin Z."/>
            <person name="Lu X."/>
            <person name="Lewis E.E."/>
            <person name="Goodrich-Blair H."/>
            <person name="Stock S.P."/>
            <person name="Adams B.J."/>
            <person name="Sternberg P.W."/>
            <person name="Mortazavi A."/>
        </authorList>
    </citation>
    <scope>NUCLEOTIDE SEQUENCE [LARGE SCALE GENOMIC DNA]</scope>
    <source>
        <strain evidence="2 3">ALL</strain>
    </source>
</reference>
<dbReference type="InterPro" id="IPR026828">
    <property type="entry name" value="SAPC2_1/2"/>
</dbReference>
<keyword evidence="3" id="KW-1185">Reference proteome</keyword>
<dbReference type="PANTHER" id="PTHR14907:SF2">
    <property type="entry name" value="SUPPRESSOR APC DOMAIN-CONTAINING PROTEIN 2"/>
    <property type="match status" value="1"/>
</dbReference>
<proteinExistence type="predicted"/>
<comment type="caution">
    <text evidence="2">The sequence shown here is derived from an EMBL/GenBank/DDBJ whole genome shotgun (WGS) entry which is preliminary data.</text>
</comment>